<feature type="compositionally biased region" description="Polar residues" evidence="2">
    <location>
        <begin position="7"/>
        <end position="17"/>
    </location>
</feature>
<dbReference type="GO" id="GO:0035493">
    <property type="term" value="P:SNARE complex assembly"/>
    <property type="evidence" value="ECO:0007669"/>
    <property type="project" value="TreeGrafter"/>
</dbReference>
<keyword evidence="4" id="KW-1185">Reference proteome</keyword>
<reference evidence="3" key="1">
    <citation type="submission" date="2013-12" db="EMBL/GenBank/DDBJ databases">
        <authorList>
            <person name="Genoscope - CEA"/>
        </authorList>
    </citation>
    <scope>NUCLEOTIDE SEQUENCE</scope>
    <source>
        <strain evidence="3">CBS 1993</strain>
    </source>
</reference>
<gene>
    <name evidence="3" type="ORF">KUCA_T00004230001</name>
</gene>
<evidence type="ECO:0000313" key="3">
    <source>
        <dbReference type="EMBL" id="CDK28248.1"/>
    </source>
</evidence>
<dbReference type="Proteomes" id="UP000019384">
    <property type="component" value="Unassembled WGS sequence"/>
</dbReference>
<dbReference type="GeneID" id="34521626"/>
<sequence length="578" mass="65121">MYKSAPASPTNSVSTGGIPSRLGGTGYKSNEGGHPFRLDSERMVIRHLKGISVNGIRLDMPKTPKPRRGVPRSLLLSQKTTKSSTDLAQLRAQHLQEPPFVPSGLNLPRRHPKETIFGLNDAAQKQYRLQEINGKCLVDTFVSLHDISSDEPFYITEVVKDTAFADFEDFDLTGLKVAQRGALTIMVWCREHGSAVWTLLMRTFLRLTFLEYVGESHEAVLAKTDRMRNTIVLRLGDGYYLVPESASRIAEADLTSLKILRRKLSHSQQPTCSFDQILKLNSVQMSVVDTLSVKQRVAAEVNQKLEEQTNYESQIADLRRQSQGYNLAISQAKLALESLQKSLSVTRSLIRKKAELIHQSPAERVNHAKVAVCREEFGEVSNALEDVKERISVERARIASEIAEVFPMESSERGYEFAIFGLKLPSSPSRSLSRSQETETAAVLGFVCQVIYMLSAYLRCPLRYPVEPFGSHSYIMDPISIISGSRMFPLWVQEKTLYRFEYGLMLVCKDIEQLMESVGLRTAEPRNILGNLKMLLLCVSSRPDSDVDVSALENANLYKSRLDHIKRHLNQRSLSVRR</sequence>
<proteinExistence type="predicted"/>
<evidence type="ECO:0000256" key="1">
    <source>
        <dbReference type="ARBA" id="ARBA00023054"/>
    </source>
</evidence>
<evidence type="ECO:0000313" key="4">
    <source>
        <dbReference type="Proteomes" id="UP000019384"/>
    </source>
</evidence>
<dbReference type="EMBL" id="HG793129">
    <property type="protein sequence ID" value="CDK28248.1"/>
    <property type="molecule type" value="Genomic_DNA"/>
</dbReference>
<organism evidence="3 4">
    <name type="scientific">Kuraishia capsulata CBS 1993</name>
    <dbReference type="NCBI Taxonomy" id="1382522"/>
    <lineage>
        <taxon>Eukaryota</taxon>
        <taxon>Fungi</taxon>
        <taxon>Dikarya</taxon>
        <taxon>Ascomycota</taxon>
        <taxon>Saccharomycotina</taxon>
        <taxon>Pichiomycetes</taxon>
        <taxon>Pichiales</taxon>
        <taxon>Pichiaceae</taxon>
        <taxon>Kuraishia</taxon>
    </lineage>
</organism>
<dbReference type="GO" id="GO:0000323">
    <property type="term" value="C:lytic vacuole"/>
    <property type="evidence" value="ECO:0007669"/>
    <property type="project" value="TreeGrafter"/>
</dbReference>
<dbReference type="PANTHER" id="PTHR15157">
    <property type="entry name" value="UV RADIATION RESISTANCE-ASSOCIATED GENE PROTEIN"/>
    <property type="match status" value="1"/>
</dbReference>
<protein>
    <recommendedName>
        <fullName evidence="5">UV radiation resistance-associated gene protein</fullName>
    </recommendedName>
</protein>
<keyword evidence="1" id="KW-0175">Coiled coil</keyword>
<dbReference type="GO" id="GO:0005768">
    <property type="term" value="C:endosome"/>
    <property type="evidence" value="ECO:0007669"/>
    <property type="project" value="TreeGrafter"/>
</dbReference>
<dbReference type="AlphaFoldDB" id="W6MPJ1"/>
<evidence type="ECO:0000256" key="2">
    <source>
        <dbReference type="SAM" id="MobiDB-lite"/>
    </source>
</evidence>
<dbReference type="RefSeq" id="XP_022460238.1">
    <property type="nucleotide sequence ID" value="XM_022600943.1"/>
</dbReference>
<dbReference type="PANTHER" id="PTHR15157:SF5">
    <property type="entry name" value="UV RADIATION RESISTANCE-ASSOCIATED GENE PROTEIN"/>
    <property type="match status" value="1"/>
</dbReference>
<reference evidence="3" key="2">
    <citation type="submission" date="2014-02" db="EMBL/GenBank/DDBJ databases">
        <title>Complete DNA sequence of /Kuraishia capsulata/ illustrates novel genomic features among budding yeasts (/Saccharomycotina/).</title>
        <authorList>
            <person name="Morales L."/>
            <person name="Noel B."/>
            <person name="Porcel B."/>
            <person name="Marcet-Houben M."/>
            <person name="Hullo M-F."/>
            <person name="Sacerdot C."/>
            <person name="Tekaia F."/>
            <person name="Leh-Louis V."/>
            <person name="Despons L."/>
            <person name="Khanna V."/>
            <person name="Aury J-M."/>
            <person name="Barbe V."/>
            <person name="Couloux A."/>
            <person name="Labadie K."/>
            <person name="Pelletier E."/>
            <person name="Souciet J-L."/>
            <person name="Boekhout T."/>
            <person name="Gabaldon T."/>
            <person name="Wincker P."/>
            <person name="Dujon B."/>
        </authorList>
    </citation>
    <scope>NUCLEOTIDE SEQUENCE</scope>
    <source>
        <strain evidence="3">CBS 1993</strain>
    </source>
</reference>
<dbReference type="OrthoDB" id="72772at2759"/>
<accession>W6MPJ1</accession>
<dbReference type="HOGENOM" id="CLU_502569_0_0_1"/>
<evidence type="ECO:0008006" key="5">
    <source>
        <dbReference type="Google" id="ProtNLM"/>
    </source>
</evidence>
<dbReference type="GO" id="GO:0000149">
    <property type="term" value="F:SNARE binding"/>
    <property type="evidence" value="ECO:0007669"/>
    <property type="project" value="TreeGrafter"/>
</dbReference>
<dbReference type="STRING" id="1382522.W6MPJ1"/>
<feature type="region of interest" description="Disordered" evidence="2">
    <location>
        <begin position="1"/>
        <end position="35"/>
    </location>
</feature>
<name>W6MPJ1_9ASCO</name>